<keyword evidence="3 5" id="KW-1133">Transmembrane helix</keyword>
<proteinExistence type="predicted"/>
<dbReference type="OrthoDB" id="234347at2"/>
<keyword evidence="2 5" id="KW-0812">Transmembrane</keyword>
<gene>
    <name evidence="7" type="ORF">C5Y93_24645</name>
</gene>
<dbReference type="GO" id="GO:0002098">
    <property type="term" value="P:tRNA wobble uridine modification"/>
    <property type="evidence" value="ECO:0007669"/>
    <property type="project" value="TreeGrafter"/>
</dbReference>
<evidence type="ECO:0000256" key="5">
    <source>
        <dbReference type="SAM" id="Phobius"/>
    </source>
</evidence>
<reference evidence="7 8" key="1">
    <citation type="submission" date="2018-02" db="EMBL/GenBank/DDBJ databases">
        <title>Comparative genomes isolates from brazilian mangrove.</title>
        <authorList>
            <person name="Araujo J.E."/>
            <person name="Taketani R.G."/>
            <person name="Silva M.C.P."/>
            <person name="Loureco M.V."/>
            <person name="Andreote F.D."/>
        </authorList>
    </citation>
    <scope>NUCLEOTIDE SEQUENCE [LARGE SCALE GENOMIC DNA]</scope>
    <source>
        <strain evidence="7 8">Nap-Phe MGV</strain>
    </source>
</reference>
<feature type="transmembrane region" description="Helical" evidence="5">
    <location>
        <begin position="443"/>
        <end position="463"/>
    </location>
</feature>
<dbReference type="Pfam" id="PF01926">
    <property type="entry name" value="MMR_HSR1"/>
    <property type="match status" value="1"/>
</dbReference>
<dbReference type="AlphaFoldDB" id="A0A2S8GEN5"/>
<dbReference type="PANTHER" id="PTHR42714">
    <property type="entry name" value="TRNA MODIFICATION GTPASE GTPBP3"/>
    <property type="match status" value="1"/>
</dbReference>
<dbReference type="RefSeq" id="WP_105338128.1">
    <property type="nucleotide sequence ID" value="NZ_PUHZ01000024.1"/>
</dbReference>
<dbReference type="GO" id="GO:0016020">
    <property type="term" value="C:membrane"/>
    <property type="evidence" value="ECO:0007669"/>
    <property type="project" value="UniProtKB-SubCell"/>
</dbReference>
<dbReference type="InterPro" id="IPR027417">
    <property type="entry name" value="P-loop_NTPase"/>
</dbReference>
<sequence>MKRFPLPNSFWIVVTLIIIGGGLIYLPSLIASYYREAAELGGVAQVMYLVSVIGGALLIVGAGGWTLYRLFRAKRLKNQRKERRQRNPSQLSADERRTELSENLASIDDFQAEAGDDDLAEQLAPLREKLELKLDHQRLEIVAFGTISSGKSSLLNALAGRNAFASEIAGGTTVTRNEIPWVGDNRVILVDTPGLGEVDGETRQIIAADAAKTADIILLVVDGPLRDSEFRLLELLGQMEKRVIICFNKEDLYNDADRAKLLQQISKQAEEFVRREDIVSVRARATQRRRVRIAVDGSEIEEEVTVPVAIEPLANRMMQVVKKDGSDLLLANLLLQSRGLVDQARLKVEQALDRRANQIVTKYMWGVGGASAALSPLPFVDIAAGVAISTKMVVDLAKVYKQDVDIDVAVQLLGQLGKNLLGILGVNIAVPAVASLLKAVPGAGYLAGAALHLVVMALITRWIGNVFMEYFKNEMREPEGGLAGLAQREWRRVTQLSYLRQLVQQARNHYVD</sequence>
<keyword evidence="4 5" id="KW-0472">Membrane</keyword>
<comment type="caution">
    <text evidence="7">The sequence shown here is derived from an EMBL/GenBank/DDBJ whole genome shotgun (WGS) entry which is preliminary data.</text>
</comment>
<feature type="transmembrane region" description="Helical" evidence="5">
    <location>
        <begin position="12"/>
        <end position="34"/>
    </location>
</feature>
<dbReference type="PANTHER" id="PTHR42714:SF2">
    <property type="entry name" value="TRNA MODIFICATION GTPASE GTPBP3, MITOCHONDRIAL"/>
    <property type="match status" value="1"/>
</dbReference>
<evidence type="ECO:0000256" key="1">
    <source>
        <dbReference type="ARBA" id="ARBA00004141"/>
    </source>
</evidence>
<evidence type="ECO:0000313" key="8">
    <source>
        <dbReference type="Proteomes" id="UP000237819"/>
    </source>
</evidence>
<dbReference type="SUPFAM" id="SSF52540">
    <property type="entry name" value="P-loop containing nucleoside triphosphate hydrolases"/>
    <property type="match status" value="1"/>
</dbReference>
<dbReference type="InterPro" id="IPR021147">
    <property type="entry name" value="DUF697"/>
</dbReference>
<dbReference type="InterPro" id="IPR006073">
    <property type="entry name" value="GTP-bd"/>
</dbReference>
<dbReference type="GO" id="GO:0005525">
    <property type="term" value="F:GTP binding"/>
    <property type="evidence" value="ECO:0007669"/>
    <property type="project" value="InterPro"/>
</dbReference>
<name>A0A2S8GEN5_9BACT</name>
<dbReference type="Proteomes" id="UP000237819">
    <property type="component" value="Unassembled WGS sequence"/>
</dbReference>
<dbReference type="GO" id="GO:0030488">
    <property type="term" value="P:tRNA methylation"/>
    <property type="evidence" value="ECO:0007669"/>
    <property type="project" value="TreeGrafter"/>
</dbReference>
<evidence type="ECO:0000259" key="6">
    <source>
        <dbReference type="Pfam" id="PF01926"/>
    </source>
</evidence>
<organism evidence="7 8">
    <name type="scientific">Blastopirellula marina</name>
    <dbReference type="NCBI Taxonomy" id="124"/>
    <lineage>
        <taxon>Bacteria</taxon>
        <taxon>Pseudomonadati</taxon>
        <taxon>Planctomycetota</taxon>
        <taxon>Planctomycetia</taxon>
        <taxon>Pirellulales</taxon>
        <taxon>Pirellulaceae</taxon>
        <taxon>Blastopirellula</taxon>
    </lineage>
</organism>
<comment type="subcellular location">
    <subcellularLocation>
        <location evidence="1">Membrane</location>
        <topology evidence="1">Multi-pass membrane protein</topology>
    </subcellularLocation>
</comment>
<accession>A0A2S8GEN5</accession>
<feature type="transmembrane region" description="Helical" evidence="5">
    <location>
        <begin position="46"/>
        <end position="71"/>
    </location>
</feature>
<evidence type="ECO:0000313" key="7">
    <source>
        <dbReference type="EMBL" id="PQO42916.1"/>
    </source>
</evidence>
<evidence type="ECO:0000256" key="4">
    <source>
        <dbReference type="ARBA" id="ARBA00023136"/>
    </source>
</evidence>
<dbReference type="GO" id="GO:0005829">
    <property type="term" value="C:cytosol"/>
    <property type="evidence" value="ECO:0007669"/>
    <property type="project" value="TreeGrafter"/>
</dbReference>
<dbReference type="EMBL" id="PUHZ01000024">
    <property type="protein sequence ID" value="PQO42916.1"/>
    <property type="molecule type" value="Genomic_DNA"/>
</dbReference>
<evidence type="ECO:0000256" key="3">
    <source>
        <dbReference type="ARBA" id="ARBA00022989"/>
    </source>
</evidence>
<dbReference type="Pfam" id="PF05128">
    <property type="entry name" value="DUF697"/>
    <property type="match status" value="1"/>
</dbReference>
<protein>
    <recommendedName>
        <fullName evidence="6">G domain-containing protein</fullName>
    </recommendedName>
</protein>
<feature type="domain" description="G" evidence="6">
    <location>
        <begin position="141"/>
        <end position="249"/>
    </location>
</feature>
<dbReference type="Gene3D" id="3.40.50.300">
    <property type="entry name" value="P-loop containing nucleotide triphosphate hydrolases"/>
    <property type="match status" value="1"/>
</dbReference>
<evidence type="ECO:0000256" key="2">
    <source>
        <dbReference type="ARBA" id="ARBA00022692"/>
    </source>
</evidence>